<proteinExistence type="predicted"/>
<dbReference type="AlphaFoldDB" id="A0AAW2XSA0"/>
<evidence type="ECO:0000313" key="2">
    <source>
        <dbReference type="EMBL" id="KAL0455807.1"/>
    </source>
</evidence>
<comment type="caution">
    <text evidence="2">The sequence shown here is derived from an EMBL/GenBank/DDBJ whole genome shotgun (WGS) entry which is preliminary data.</text>
</comment>
<protein>
    <submittedName>
        <fullName evidence="2">Uncharacterized protein</fullName>
    </submittedName>
</protein>
<reference evidence="2" key="2">
    <citation type="journal article" date="2024" name="Plant">
        <title>Genomic evolution and insights into agronomic trait innovations of Sesamum species.</title>
        <authorList>
            <person name="Miao H."/>
            <person name="Wang L."/>
            <person name="Qu L."/>
            <person name="Liu H."/>
            <person name="Sun Y."/>
            <person name="Le M."/>
            <person name="Wang Q."/>
            <person name="Wei S."/>
            <person name="Zheng Y."/>
            <person name="Lin W."/>
            <person name="Duan Y."/>
            <person name="Cao H."/>
            <person name="Xiong S."/>
            <person name="Wang X."/>
            <person name="Wei L."/>
            <person name="Li C."/>
            <person name="Ma Q."/>
            <person name="Ju M."/>
            <person name="Zhao R."/>
            <person name="Li G."/>
            <person name="Mu C."/>
            <person name="Tian Q."/>
            <person name="Mei H."/>
            <person name="Zhang T."/>
            <person name="Gao T."/>
            <person name="Zhang H."/>
        </authorList>
    </citation>
    <scope>NUCLEOTIDE SEQUENCE</scope>
    <source>
        <strain evidence="2">KEN1</strain>
    </source>
</reference>
<name>A0AAW2XSA0_9LAMI</name>
<gene>
    <name evidence="2" type="ORF">Slati_0919900</name>
</gene>
<organism evidence="2">
    <name type="scientific">Sesamum latifolium</name>
    <dbReference type="NCBI Taxonomy" id="2727402"/>
    <lineage>
        <taxon>Eukaryota</taxon>
        <taxon>Viridiplantae</taxon>
        <taxon>Streptophyta</taxon>
        <taxon>Embryophyta</taxon>
        <taxon>Tracheophyta</taxon>
        <taxon>Spermatophyta</taxon>
        <taxon>Magnoliopsida</taxon>
        <taxon>eudicotyledons</taxon>
        <taxon>Gunneridae</taxon>
        <taxon>Pentapetalae</taxon>
        <taxon>asterids</taxon>
        <taxon>lamiids</taxon>
        <taxon>Lamiales</taxon>
        <taxon>Pedaliaceae</taxon>
        <taxon>Sesamum</taxon>
    </lineage>
</organism>
<evidence type="ECO:0000256" key="1">
    <source>
        <dbReference type="SAM" id="MobiDB-lite"/>
    </source>
</evidence>
<dbReference type="EMBL" id="JACGWN010000003">
    <property type="protein sequence ID" value="KAL0455807.1"/>
    <property type="molecule type" value="Genomic_DNA"/>
</dbReference>
<reference evidence="2" key="1">
    <citation type="submission" date="2020-06" db="EMBL/GenBank/DDBJ databases">
        <authorList>
            <person name="Li T."/>
            <person name="Hu X."/>
            <person name="Zhang T."/>
            <person name="Song X."/>
            <person name="Zhang H."/>
            <person name="Dai N."/>
            <person name="Sheng W."/>
            <person name="Hou X."/>
            <person name="Wei L."/>
        </authorList>
    </citation>
    <scope>NUCLEOTIDE SEQUENCE</scope>
    <source>
        <strain evidence="2">KEN1</strain>
        <tissue evidence="2">Leaf</tissue>
    </source>
</reference>
<sequence>MERTEGVRDSGPPCQVNAALGDLNLINIPLRFTSDGPQLGRRVPRRGPPSWQTSRGRPRKRISIGNNEAARVELLGVGAHLDSSDSNGDDQAPQTRLDFCLQNQVGNLSLGGIAAKNLTRYVPEVIQRAWSSKRGTNNREALMDKIRASHMELCKWSRTNFGNIMWNIKNYNERICQLQQQTITEERKAEIEKLKDLVEEWTGREELLWKQCSKSLWLKAGDRNSSYFHAKTNERRIRKEIKCIKDEIGHEVVSRDGI</sequence>
<accession>A0AAW2XSA0</accession>
<feature type="region of interest" description="Disordered" evidence="1">
    <location>
        <begin position="36"/>
        <end position="61"/>
    </location>
</feature>